<dbReference type="Proteomes" id="UP000002219">
    <property type="component" value="Chromosome 1"/>
</dbReference>
<dbReference type="OrthoDB" id="1491662at2"/>
<dbReference type="KEGG" id="nda:Ndas_2312"/>
<reference evidence="1 2" key="1">
    <citation type="journal article" date="2010" name="Stand. Genomic Sci.">
        <title>Complete genome sequence of Nocardiopsis dassonvillei type strain (IMRU 509).</title>
        <authorList>
            <person name="Sun H."/>
            <person name="Lapidus A."/>
            <person name="Nolan M."/>
            <person name="Lucas S."/>
            <person name="Del Rio T.G."/>
            <person name="Tice H."/>
            <person name="Cheng J.F."/>
            <person name="Tapia R."/>
            <person name="Han C."/>
            <person name="Goodwin L."/>
            <person name="Pitluck S."/>
            <person name="Pagani I."/>
            <person name="Ivanova N."/>
            <person name="Mavromatis K."/>
            <person name="Mikhailova N."/>
            <person name="Pati A."/>
            <person name="Chen A."/>
            <person name="Palaniappan K."/>
            <person name="Land M."/>
            <person name="Hauser L."/>
            <person name="Chang Y.J."/>
            <person name="Jeffries C.D."/>
            <person name="Djao O.D."/>
            <person name="Rohde M."/>
            <person name="Sikorski J."/>
            <person name="Goker M."/>
            <person name="Woyke T."/>
            <person name="Bristow J."/>
            <person name="Eisen J.A."/>
            <person name="Markowitz V."/>
            <person name="Hugenholtz P."/>
            <person name="Kyrpides N.C."/>
            <person name="Klenk H.P."/>
        </authorList>
    </citation>
    <scope>NUCLEOTIDE SEQUENCE [LARGE SCALE GENOMIC DNA]</scope>
    <source>
        <strain evidence="2">ATCC 23218 / DSM 43111 / CIP 107115 / JCM 7437 / KCTC 9190 / NBRC 14626 / NCTC 10488 / NRRL B-5397 / IMRU 509</strain>
    </source>
</reference>
<organism evidence="1 2">
    <name type="scientific">Nocardiopsis dassonvillei (strain ATCC 23218 / DSM 43111 / CIP 107115 / JCM 7437 / KCTC 9190 / NBRC 14626 / NCTC 10488 / NRRL B-5397 / IMRU 509)</name>
    <name type="common">Actinomadura dassonvillei</name>
    <dbReference type="NCBI Taxonomy" id="446468"/>
    <lineage>
        <taxon>Bacteria</taxon>
        <taxon>Bacillati</taxon>
        <taxon>Actinomycetota</taxon>
        <taxon>Actinomycetes</taxon>
        <taxon>Streptosporangiales</taxon>
        <taxon>Nocardiopsidaceae</taxon>
        <taxon>Nocardiopsis</taxon>
    </lineage>
</organism>
<sequence>MSLITIAPIVEGHGEHRAVGNLLRRVAGEYAEAWDVNVEQPFRLDSAKMRKPDELARAVMLQSRRVPDRGGVLVLRDGDDKDITCPVALARSIAPDPALARCPVEVVIACPEYEAWFLAAAESLRGHSAMRADAVAPDDPEAKRDAKTQLNALMTEPYRETLHQVKFTATMDMRAVEERSRSFRRLVHAVQLLIG</sequence>
<name>D7AVP5_NOCDD</name>
<dbReference type="GeneID" id="91484893"/>
<dbReference type="eggNOG" id="ENOG502ZBT6">
    <property type="taxonomic scope" value="Bacteria"/>
</dbReference>
<gene>
    <name evidence="1" type="ordered locus">Ndas_2312</name>
</gene>
<keyword evidence="2" id="KW-1185">Reference proteome</keyword>
<accession>D7AVP5</accession>
<dbReference type="STRING" id="446468.Ndas_2312"/>
<evidence type="ECO:0008006" key="3">
    <source>
        <dbReference type="Google" id="ProtNLM"/>
    </source>
</evidence>
<protein>
    <recommendedName>
        <fullName evidence="3">DUF4276 domain-containing protein</fullName>
    </recommendedName>
</protein>
<evidence type="ECO:0000313" key="2">
    <source>
        <dbReference type="Proteomes" id="UP000002219"/>
    </source>
</evidence>
<dbReference type="Pfam" id="PF14103">
    <property type="entry name" value="DUF4276"/>
    <property type="match status" value="1"/>
</dbReference>
<proteinExistence type="predicted"/>
<dbReference type="HOGENOM" id="CLU_100239_0_0_11"/>
<evidence type="ECO:0000313" key="1">
    <source>
        <dbReference type="EMBL" id="ADH67734.1"/>
    </source>
</evidence>
<dbReference type="AlphaFoldDB" id="D7AVP5"/>
<dbReference type="RefSeq" id="WP_013153341.1">
    <property type="nucleotide sequence ID" value="NC_014210.1"/>
</dbReference>
<dbReference type="EMBL" id="CP002040">
    <property type="protein sequence ID" value="ADH67734.1"/>
    <property type="molecule type" value="Genomic_DNA"/>
</dbReference>
<dbReference type="InterPro" id="IPR025455">
    <property type="entry name" value="DUF4276"/>
</dbReference>